<dbReference type="KEGG" id="xya:ET471_17030"/>
<reference evidence="2 3" key="1">
    <citation type="submission" date="2019-01" db="EMBL/GenBank/DDBJ databases">
        <title>Genome sequencing of strain FW10M-9.</title>
        <authorList>
            <person name="Heo J."/>
            <person name="Kim S.-J."/>
            <person name="Kim J.-S."/>
            <person name="Hong S.-B."/>
            <person name="Kwon S.-W."/>
        </authorList>
    </citation>
    <scope>NUCLEOTIDE SEQUENCE [LARGE SCALE GENOMIC DNA]</scope>
    <source>
        <strain evidence="2 3">FW10M-9</strain>
    </source>
</reference>
<dbReference type="SMART" id="SM00954">
    <property type="entry name" value="RelA_SpoT"/>
    <property type="match status" value="1"/>
</dbReference>
<dbReference type="RefSeq" id="WP_129191110.1">
    <property type="nucleotide sequence ID" value="NZ_CP035493.1"/>
</dbReference>
<proteinExistence type="predicted"/>
<dbReference type="Gene3D" id="1.10.287.860">
    <property type="entry name" value="Nucleotidyltransferase"/>
    <property type="match status" value="1"/>
</dbReference>
<dbReference type="InterPro" id="IPR052366">
    <property type="entry name" value="GTP_Pyrophosphokinase"/>
</dbReference>
<evidence type="ECO:0000259" key="1">
    <source>
        <dbReference type="SMART" id="SM00954"/>
    </source>
</evidence>
<dbReference type="Pfam" id="PF04607">
    <property type="entry name" value="RelA_SpoT"/>
    <property type="match status" value="1"/>
</dbReference>
<feature type="domain" description="RelA/SpoT" evidence="1">
    <location>
        <begin position="43"/>
        <end position="166"/>
    </location>
</feature>
<dbReference type="SUPFAM" id="SSF81301">
    <property type="entry name" value="Nucleotidyltransferase"/>
    <property type="match status" value="1"/>
</dbReference>
<dbReference type="InterPro" id="IPR043519">
    <property type="entry name" value="NT_sf"/>
</dbReference>
<dbReference type="Gene3D" id="3.30.460.10">
    <property type="entry name" value="Beta Polymerase, domain 2"/>
    <property type="match status" value="1"/>
</dbReference>
<protein>
    <submittedName>
        <fullName evidence="2">GTP pyrophosphokinase family protein</fullName>
    </submittedName>
</protein>
<evidence type="ECO:0000313" key="2">
    <source>
        <dbReference type="EMBL" id="QAY71941.1"/>
    </source>
</evidence>
<dbReference type="InterPro" id="IPR007685">
    <property type="entry name" value="RelA_SpoT"/>
</dbReference>
<keyword evidence="2" id="KW-0808">Transferase</keyword>
<accession>A0A4V0YGP6</accession>
<sequence>MHDLRRLMLSYKFGMDEVLTKLGILRDEFRHIHDYNPIENVSARLKSFESILAKARRKKIPLTLQGIRGEMFDVAGVRVTCSFVSDIYRVRDMIVAQQDLTVVEERDYIAHPKPTGYKSLHLIVRVPVYLSDRVEDVIVEIQLRTIAMDFWASLEHKIFYKLGRSVPRHLTDSLKLAADVAWSLDTSMERIHDEVRTIAGDAEPTGAEALGPEEMIEAFMRTVDVTDTPHRPHGSAG</sequence>
<dbReference type="AlphaFoldDB" id="A0A4V0YGP6"/>
<dbReference type="OrthoDB" id="9789634at2"/>
<dbReference type="GO" id="GO:0016301">
    <property type="term" value="F:kinase activity"/>
    <property type="evidence" value="ECO:0007669"/>
    <property type="project" value="UniProtKB-KW"/>
</dbReference>
<gene>
    <name evidence="2" type="ORF">ET471_17030</name>
</gene>
<keyword evidence="2" id="KW-0418">Kinase</keyword>
<dbReference type="Proteomes" id="UP000292118">
    <property type="component" value="Chromosome"/>
</dbReference>
<dbReference type="PANTHER" id="PTHR47837">
    <property type="entry name" value="GTP PYROPHOSPHOKINASE YJBM"/>
    <property type="match status" value="1"/>
</dbReference>
<dbReference type="CDD" id="cd05399">
    <property type="entry name" value="NT_Rel-Spo_like"/>
    <property type="match status" value="1"/>
</dbReference>
<dbReference type="PANTHER" id="PTHR47837:SF2">
    <property type="entry name" value="GTP PYROPHOSPHOKINASE YWAC"/>
    <property type="match status" value="1"/>
</dbReference>
<keyword evidence="3" id="KW-1185">Reference proteome</keyword>
<evidence type="ECO:0000313" key="3">
    <source>
        <dbReference type="Proteomes" id="UP000292118"/>
    </source>
</evidence>
<dbReference type="EMBL" id="CP035493">
    <property type="protein sequence ID" value="QAY71941.1"/>
    <property type="molecule type" value="Genomic_DNA"/>
</dbReference>
<organism evidence="2 3">
    <name type="scientific">Xylanimonas protaetiae</name>
    <dbReference type="NCBI Taxonomy" id="2509457"/>
    <lineage>
        <taxon>Bacteria</taxon>
        <taxon>Bacillati</taxon>
        <taxon>Actinomycetota</taxon>
        <taxon>Actinomycetes</taxon>
        <taxon>Micrococcales</taxon>
        <taxon>Promicromonosporaceae</taxon>
        <taxon>Xylanimonas</taxon>
    </lineage>
</organism>
<name>A0A4V0YGP6_9MICO</name>
<dbReference type="GO" id="GO:0015969">
    <property type="term" value="P:guanosine tetraphosphate metabolic process"/>
    <property type="evidence" value="ECO:0007669"/>
    <property type="project" value="InterPro"/>
</dbReference>